<dbReference type="SMART" id="SM01073">
    <property type="entry name" value="CDC48_N"/>
    <property type="match status" value="1"/>
</dbReference>
<evidence type="ECO:0000256" key="1">
    <source>
        <dbReference type="ARBA" id="ARBA00009833"/>
    </source>
</evidence>
<keyword evidence="4" id="KW-0067">ATP-binding</keyword>
<evidence type="ECO:0000259" key="5">
    <source>
        <dbReference type="SMART" id="SM00382"/>
    </source>
</evidence>
<dbReference type="InterPro" id="IPR009010">
    <property type="entry name" value="Asp_de-COase-like_dom_sf"/>
</dbReference>
<dbReference type="FunFam" id="1.10.8.60:FF:000057">
    <property type="entry name" value="AAA family ATPase, CDC48 subfamily"/>
    <property type="match status" value="1"/>
</dbReference>
<feature type="domain" description="AAA+ ATPase" evidence="5">
    <location>
        <begin position="497"/>
        <end position="634"/>
    </location>
</feature>
<dbReference type="PANTHER" id="PTHR23077">
    <property type="entry name" value="AAA-FAMILY ATPASE"/>
    <property type="match status" value="1"/>
</dbReference>
<dbReference type="PANTHER" id="PTHR23077:SF171">
    <property type="entry name" value="NUCLEAR VALOSIN-CONTAINING PROTEIN-LIKE"/>
    <property type="match status" value="1"/>
</dbReference>
<dbReference type="Pfam" id="PF02933">
    <property type="entry name" value="CDC48_2"/>
    <property type="match status" value="1"/>
</dbReference>
<keyword evidence="3" id="KW-0547">Nucleotide-binding</keyword>
<gene>
    <name evidence="8" type="ORF">MMINT_17620</name>
</gene>
<dbReference type="SUPFAM" id="SSF52540">
    <property type="entry name" value="P-loop containing nucleoside triphosphate hydrolases"/>
    <property type="match status" value="2"/>
</dbReference>
<dbReference type="KEGG" id="mer:MMINT_17620"/>
<evidence type="ECO:0000259" key="7">
    <source>
        <dbReference type="SMART" id="SM01073"/>
    </source>
</evidence>
<dbReference type="GO" id="GO:0005737">
    <property type="term" value="C:cytoplasm"/>
    <property type="evidence" value="ECO:0007669"/>
    <property type="project" value="UniProtKB-ARBA"/>
</dbReference>
<dbReference type="InterPro" id="IPR041569">
    <property type="entry name" value="AAA_lid_3"/>
</dbReference>
<dbReference type="InterPro" id="IPR003593">
    <property type="entry name" value="AAA+_ATPase"/>
</dbReference>
<dbReference type="InterPro" id="IPR003959">
    <property type="entry name" value="ATPase_AAA_core"/>
</dbReference>
<dbReference type="FunFam" id="3.40.50.300:FF:000018">
    <property type="entry name" value="Cell division control 48"/>
    <property type="match status" value="1"/>
</dbReference>
<dbReference type="InterPro" id="IPR050168">
    <property type="entry name" value="AAA_ATPase_domain"/>
</dbReference>
<dbReference type="Pfam" id="PF00004">
    <property type="entry name" value="AAA"/>
    <property type="match status" value="2"/>
</dbReference>
<dbReference type="InParanoid" id="R9TBH0"/>
<dbReference type="Pfam" id="PF02359">
    <property type="entry name" value="CDC48_N"/>
    <property type="match status" value="1"/>
</dbReference>
<dbReference type="CDD" id="cd19511">
    <property type="entry name" value="RecA-like_CDC48_r2-like"/>
    <property type="match status" value="1"/>
</dbReference>
<dbReference type="InterPro" id="IPR029067">
    <property type="entry name" value="CDC48_domain_2-like_sf"/>
</dbReference>
<sequence>MGLTKMPESITLRVESAQHQSEVGLGRARIDSFSRSKLGVDMGDFIEITGKRKTAAKVFRASPDDEGKGTISIDGMVRSNAGISIGDKVTVSKANVQPAAKIIVAPKIPAGKRVKFGQGVEELFKKGLLSRPLVKGDSIVIPNIALMGGFLPFIILSTQPGGVVIVDNNTDIVIKTESVDVEDSNGMSITYDDIGGLEGELKRVREIIELPLKHPELFDRLGIDPPKGVLLYGPPGTGKTLIAKAVANESGANFYTINGPEIMSKFYGESEEKLREKFEEAEKNAPSIVFIDEIDSIAPKREAVSGETEHRIVAQMLTLMDGLGERGQVIVIGATNRETALDPALRRPGRFDREIEIGIPTLKGRREILQIHTRGMPLSDDVDIGHLSAITHGFVGADIASLAREAAMKCLGRYLPEFDLDRPVPSSILADMRVTSDDFKEALRDVEPSAMREVSVEIPEVSWDDIGGLEKVKETLKELIELPLQNPDCYKNVGITPARGVLLYGPPGTGKTLIAKAVANECKVNFLSIKGPEIMSKWMGDSEKAVRQIFKKAKQIAPSIIFLDEIDAIAPKRGHLNDSGTTERVVNQLLTSMDGFEDMEKVMVVGATNRPDIIDPALLRPGRFDSLTLVPLPDIKDREAIIRVNTKNMQLDNVDFKLLAAKTEWFSGADITALCRESGLNAIRNGRSVVVQSDFEKALKNVYPSCDKSIIKWYEDFSKKIERISPEWKDAGAYR</sequence>
<dbReference type="Gene3D" id="3.10.330.10">
    <property type="match status" value="1"/>
</dbReference>
<organism evidence="8 9">
    <name type="scientific">Methanomassiliicoccus intestinalis (strain Issoire-Mx1)</name>
    <dbReference type="NCBI Taxonomy" id="1295009"/>
    <lineage>
        <taxon>Archaea</taxon>
        <taxon>Methanobacteriati</taxon>
        <taxon>Thermoplasmatota</taxon>
        <taxon>Thermoplasmata</taxon>
        <taxon>Methanomassiliicoccales</taxon>
        <taxon>Methanomassiliicoccaceae</taxon>
        <taxon>Methanomassiliicoccus</taxon>
    </lineage>
</organism>
<proteinExistence type="inferred from homology"/>
<evidence type="ECO:0000256" key="3">
    <source>
        <dbReference type="ARBA" id="ARBA00022741"/>
    </source>
</evidence>
<feature type="domain" description="CDC48 N-terminal subdomain" evidence="7">
    <location>
        <begin position="11"/>
        <end position="96"/>
    </location>
</feature>
<evidence type="ECO:0000313" key="8">
    <source>
        <dbReference type="EMBL" id="AGN27051.1"/>
    </source>
</evidence>
<evidence type="ECO:0000256" key="2">
    <source>
        <dbReference type="ARBA" id="ARBA00022737"/>
    </source>
</evidence>
<dbReference type="Proteomes" id="UP000014070">
    <property type="component" value="Chromosome"/>
</dbReference>
<dbReference type="GO" id="GO:0005524">
    <property type="term" value="F:ATP binding"/>
    <property type="evidence" value="ECO:0007669"/>
    <property type="project" value="UniProtKB-KW"/>
</dbReference>
<dbReference type="Gene3D" id="1.10.8.60">
    <property type="match status" value="2"/>
</dbReference>
<dbReference type="STRING" id="1295009.MMINT_17620"/>
<feature type="domain" description="CDC48" evidence="6">
    <location>
        <begin position="115"/>
        <end position="181"/>
    </location>
</feature>
<dbReference type="Pfam" id="PF17862">
    <property type="entry name" value="AAA_lid_3"/>
    <property type="match status" value="2"/>
</dbReference>
<dbReference type="PROSITE" id="PS00674">
    <property type="entry name" value="AAA"/>
    <property type="match status" value="2"/>
</dbReference>
<dbReference type="HOGENOM" id="CLU_000688_12_2_2"/>
<dbReference type="SMART" id="SM00382">
    <property type="entry name" value="AAA"/>
    <property type="match status" value="2"/>
</dbReference>
<evidence type="ECO:0000259" key="6">
    <source>
        <dbReference type="SMART" id="SM01072"/>
    </source>
</evidence>
<protein>
    <submittedName>
        <fullName evidence="8">AAA family ATPase, CDC48 subfamily protein</fullName>
    </submittedName>
</protein>
<reference evidence="8 9" key="1">
    <citation type="journal article" date="2013" name="Genome Announc.">
        <title>Genome sequence of 'Candidatus Methanomassiliicoccus intestinalis' Issoire-Mx1, a third thermoplasmatales-related methanogenic archaeon from human feces.</title>
        <authorList>
            <person name="Borrel G."/>
            <person name="Harris H.M."/>
            <person name="Parisot N."/>
            <person name="Gaci N."/>
            <person name="Tottey W."/>
            <person name="Mihajlovski A."/>
            <person name="Deane J."/>
            <person name="Gribaldo S."/>
            <person name="Bardot O."/>
            <person name="Peyretaillade E."/>
            <person name="Peyret P."/>
            <person name="O'Toole P.W."/>
            <person name="Brugere J.F."/>
        </authorList>
    </citation>
    <scope>NUCLEOTIDE SEQUENCE [LARGE SCALE GENOMIC DNA]</scope>
    <source>
        <strain evidence="8 9">Issoire-Mx1</strain>
    </source>
</reference>
<dbReference type="Gene3D" id="2.40.40.20">
    <property type="match status" value="1"/>
</dbReference>
<evidence type="ECO:0000313" key="9">
    <source>
        <dbReference type="Proteomes" id="UP000014070"/>
    </source>
</evidence>
<dbReference type="AlphaFoldDB" id="R9TBH0"/>
<dbReference type="Gene3D" id="3.40.50.300">
    <property type="entry name" value="P-loop containing nucleotide triphosphate hydrolases"/>
    <property type="match status" value="2"/>
</dbReference>
<dbReference type="InterPro" id="IPR027417">
    <property type="entry name" value="P-loop_NTPase"/>
</dbReference>
<dbReference type="FunFam" id="3.40.50.300:FF:000012">
    <property type="entry name" value="Transitional endoplasmic reticulum ATPase"/>
    <property type="match status" value="1"/>
</dbReference>
<dbReference type="InterPro" id="IPR004201">
    <property type="entry name" value="Cdc48_dom2"/>
</dbReference>
<dbReference type="InterPro" id="IPR005938">
    <property type="entry name" value="AAA_ATPase_CDC48"/>
</dbReference>
<name>R9TBH0_METII</name>
<accession>R9TBH0</accession>
<dbReference type="NCBIfam" id="TIGR01243">
    <property type="entry name" value="CDC48"/>
    <property type="match status" value="1"/>
</dbReference>
<dbReference type="InterPro" id="IPR003960">
    <property type="entry name" value="ATPase_AAA_CS"/>
</dbReference>
<dbReference type="FunFam" id="2.40.40.20:FF:000007">
    <property type="entry name" value="AAA family ATPase"/>
    <property type="match status" value="1"/>
</dbReference>
<dbReference type="SUPFAM" id="SSF50692">
    <property type="entry name" value="ADC-like"/>
    <property type="match status" value="1"/>
</dbReference>
<dbReference type="SMART" id="SM01072">
    <property type="entry name" value="CDC48_2"/>
    <property type="match status" value="1"/>
</dbReference>
<dbReference type="SUPFAM" id="SSF54585">
    <property type="entry name" value="Cdc48 domain 2-like"/>
    <property type="match status" value="1"/>
</dbReference>
<keyword evidence="2" id="KW-0677">Repeat</keyword>
<feature type="domain" description="AAA+ ATPase" evidence="5">
    <location>
        <begin position="225"/>
        <end position="361"/>
    </location>
</feature>
<keyword evidence="9" id="KW-1185">Reference proteome</keyword>
<evidence type="ECO:0000256" key="4">
    <source>
        <dbReference type="ARBA" id="ARBA00022840"/>
    </source>
</evidence>
<comment type="similarity">
    <text evidence="1">Belongs to the AAA ATPase family. CDC48 subfamily.</text>
</comment>
<dbReference type="GO" id="GO:0016887">
    <property type="term" value="F:ATP hydrolysis activity"/>
    <property type="evidence" value="ECO:0007669"/>
    <property type="project" value="InterPro"/>
</dbReference>
<dbReference type="EMBL" id="CP005934">
    <property type="protein sequence ID" value="AGN27051.1"/>
    <property type="molecule type" value="Genomic_DNA"/>
</dbReference>
<dbReference type="InterPro" id="IPR003338">
    <property type="entry name" value="CDC4_N-term_subdom"/>
</dbReference>